<name>A0A645E0Z7_9ZZZZ</name>
<dbReference type="AlphaFoldDB" id="A0A645E0Z7"/>
<dbReference type="EMBL" id="VSSQ01040932">
    <property type="protein sequence ID" value="MPM94262.1"/>
    <property type="molecule type" value="Genomic_DNA"/>
</dbReference>
<accession>A0A645E0Z7</accession>
<protein>
    <submittedName>
        <fullName evidence="1">Uncharacterized protein</fullName>
    </submittedName>
</protein>
<evidence type="ECO:0000313" key="1">
    <source>
        <dbReference type="EMBL" id="MPM94262.1"/>
    </source>
</evidence>
<proteinExistence type="predicted"/>
<comment type="caution">
    <text evidence="1">The sequence shown here is derived from an EMBL/GenBank/DDBJ whole genome shotgun (WGS) entry which is preliminary data.</text>
</comment>
<sequence length="108" mass="11865">MKHKPGAAAPGFQLALGAVAVIRKHAGIPPVLQRKQQVAPHKARRARDKNGCVFFHAGSLLCKFFFNVVKLHQFIHDTLHVQPLGVVAGVGIEAVLRQRALYKIFVIV</sequence>
<organism evidence="1">
    <name type="scientific">bioreactor metagenome</name>
    <dbReference type="NCBI Taxonomy" id="1076179"/>
    <lineage>
        <taxon>unclassified sequences</taxon>
        <taxon>metagenomes</taxon>
        <taxon>ecological metagenomes</taxon>
    </lineage>
</organism>
<reference evidence="1" key="1">
    <citation type="submission" date="2019-08" db="EMBL/GenBank/DDBJ databases">
        <authorList>
            <person name="Kucharzyk K."/>
            <person name="Murdoch R.W."/>
            <person name="Higgins S."/>
            <person name="Loffler F."/>
        </authorList>
    </citation>
    <scope>NUCLEOTIDE SEQUENCE</scope>
</reference>
<gene>
    <name evidence="1" type="ORF">SDC9_141408</name>
</gene>